<dbReference type="Proteomes" id="UP000638462">
    <property type="component" value="Unassembled WGS sequence"/>
</dbReference>
<evidence type="ECO:0000259" key="7">
    <source>
        <dbReference type="PROSITE" id="PS50011"/>
    </source>
</evidence>
<feature type="domain" description="Protein kinase" evidence="7">
    <location>
        <begin position="284"/>
        <end position="563"/>
    </location>
</feature>
<keyword evidence="4 9" id="KW-0418">Kinase</keyword>
<gene>
    <name evidence="9" type="ORF">GCM10008027_19380</name>
</gene>
<dbReference type="PROSITE" id="PS50011">
    <property type="entry name" value="PROTEIN_KINASE_DOM"/>
    <property type="match status" value="1"/>
</dbReference>
<comment type="caution">
    <text evidence="9">The sequence shown here is derived from an EMBL/GenBank/DDBJ whole genome shotgun (WGS) entry which is preliminary data.</text>
</comment>
<dbReference type="Gene3D" id="1.10.510.10">
    <property type="entry name" value="Transferase(Phosphotransferase) domain 1"/>
    <property type="match status" value="1"/>
</dbReference>
<keyword evidence="2" id="KW-0808">Transferase</keyword>
<protein>
    <submittedName>
        <fullName evidence="9">Protein kinase</fullName>
    </submittedName>
</protein>
<dbReference type="SMART" id="SM00332">
    <property type="entry name" value="PP2Cc"/>
    <property type="match status" value="1"/>
</dbReference>
<evidence type="ECO:0000313" key="10">
    <source>
        <dbReference type="Proteomes" id="UP000638462"/>
    </source>
</evidence>
<evidence type="ECO:0000256" key="3">
    <source>
        <dbReference type="ARBA" id="ARBA00022741"/>
    </source>
</evidence>
<dbReference type="SUPFAM" id="SSF81606">
    <property type="entry name" value="PP2C-like"/>
    <property type="match status" value="1"/>
</dbReference>
<organism evidence="9 10">
    <name type="scientific">Pseudoalteromonas gelatinilytica</name>
    <dbReference type="NCBI Taxonomy" id="1703256"/>
    <lineage>
        <taxon>Bacteria</taxon>
        <taxon>Pseudomonadati</taxon>
        <taxon>Pseudomonadota</taxon>
        <taxon>Gammaproteobacteria</taxon>
        <taxon>Alteromonadales</taxon>
        <taxon>Pseudoalteromonadaceae</taxon>
        <taxon>Pseudoalteromonas</taxon>
    </lineage>
</organism>
<keyword evidence="6" id="KW-1133">Transmembrane helix</keyword>
<dbReference type="RefSeq" id="WP_188728563.1">
    <property type="nucleotide sequence ID" value="NZ_BMIT01000006.1"/>
</dbReference>
<dbReference type="EMBL" id="BMIT01000006">
    <property type="protein sequence ID" value="GGE94571.1"/>
    <property type="molecule type" value="Genomic_DNA"/>
</dbReference>
<keyword evidence="1" id="KW-0723">Serine/threonine-protein kinase</keyword>
<dbReference type="Pfam" id="PF00069">
    <property type="entry name" value="Pkinase"/>
    <property type="match status" value="1"/>
</dbReference>
<dbReference type="PANTHER" id="PTHR24351">
    <property type="entry name" value="RIBOSOMAL PROTEIN S6 KINASE"/>
    <property type="match status" value="1"/>
</dbReference>
<keyword evidence="6" id="KW-0812">Transmembrane</keyword>
<dbReference type="InterPro" id="IPR011009">
    <property type="entry name" value="Kinase-like_dom_sf"/>
</dbReference>
<name>A0ABQ1TI40_9GAMM</name>
<dbReference type="GO" id="GO:0016301">
    <property type="term" value="F:kinase activity"/>
    <property type="evidence" value="ECO:0007669"/>
    <property type="project" value="UniProtKB-KW"/>
</dbReference>
<evidence type="ECO:0000256" key="1">
    <source>
        <dbReference type="ARBA" id="ARBA00022527"/>
    </source>
</evidence>
<dbReference type="InterPro" id="IPR000719">
    <property type="entry name" value="Prot_kinase_dom"/>
</dbReference>
<proteinExistence type="predicted"/>
<dbReference type="InterPro" id="IPR036457">
    <property type="entry name" value="PPM-type-like_dom_sf"/>
</dbReference>
<evidence type="ECO:0000313" key="9">
    <source>
        <dbReference type="EMBL" id="GGE94571.1"/>
    </source>
</evidence>
<feature type="domain" description="PPM-type phosphatase" evidence="8">
    <location>
        <begin position="19"/>
        <end position="252"/>
    </location>
</feature>
<evidence type="ECO:0000256" key="4">
    <source>
        <dbReference type="ARBA" id="ARBA00022777"/>
    </source>
</evidence>
<dbReference type="SUPFAM" id="SSF56112">
    <property type="entry name" value="Protein kinase-like (PK-like)"/>
    <property type="match status" value="1"/>
</dbReference>
<feature type="transmembrane region" description="Helical" evidence="6">
    <location>
        <begin position="562"/>
        <end position="581"/>
    </location>
</feature>
<keyword evidence="6" id="KW-0472">Membrane</keyword>
<evidence type="ECO:0000256" key="2">
    <source>
        <dbReference type="ARBA" id="ARBA00022679"/>
    </source>
</evidence>
<dbReference type="InterPro" id="IPR008266">
    <property type="entry name" value="Tyr_kinase_AS"/>
</dbReference>
<keyword evidence="3" id="KW-0547">Nucleotide-binding</keyword>
<dbReference type="SMART" id="SM00331">
    <property type="entry name" value="PP2C_SIG"/>
    <property type="match status" value="1"/>
</dbReference>
<dbReference type="CDD" id="cd00143">
    <property type="entry name" value="PP2Cc"/>
    <property type="match status" value="1"/>
</dbReference>
<accession>A0ABQ1TI40</accession>
<sequence length="585" mass="65213">MQSMYKNNKDALTMTADVIAGFYTSRGNKAVNQDSVKCTIPALTESRSKGAVAAIADGISSSQVSQHASDLAVMLFCDEYLRTSDVWSAARAGTKVLEVINLQLLAKTQHSQYQDNFDQGFVCTFAGVILANKKANLFNCGDSSIFRIRNSKISHFSQQHRAADEYGQQYLSNALGIRSNLQLDVQQIDLAIGDCFILATDGITEFISAEQLLGLFANCESEQQLQYACQKAAELALANASDDNLSIVAIKQHAADPRETVEYTSDGFLPLPDALSVGDIVDNFKLINQLHKSDRSSLFEVHNTLTGATAVMKVPSLSLQAELYHLDELAKEEWLIAKVDHPRVVNRGHCETTRHVFYTLTERVQGITLRQWLNDNGHANLQQVRAWLTQLVSALGALHSKGILHQDIRPENIMIDQYDNLVLLDLGSASLHGQQFSKSDDVLHIPGDMLYSAPEYFLGYWPELSSDMFALAVMTYHALSGTYPYDTSVAKVSNLKELHRLQYKSLLHNNLQIPVWVDAAINKACKPDMQKRYLSLSEFLFDMHNPNPAYNRVLPLIERNPVLFWQLVSAVLALLLIINWVSSSE</sequence>
<reference evidence="10" key="1">
    <citation type="journal article" date="2019" name="Int. J. Syst. Evol. Microbiol.">
        <title>The Global Catalogue of Microorganisms (GCM) 10K type strain sequencing project: providing services to taxonomists for standard genome sequencing and annotation.</title>
        <authorList>
            <consortium name="The Broad Institute Genomics Platform"/>
            <consortium name="The Broad Institute Genome Sequencing Center for Infectious Disease"/>
            <person name="Wu L."/>
            <person name="Ma J."/>
        </authorList>
    </citation>
    <scope>NUCLEOTIDE SEQUENCE [LARGE SCALE GENOMIC DNA]</scope>
    <source>
        <strain evidence="10">CGMCC 1.15394</strain>
    </source>
</reference>
<keyword evidence="10" id="KW-1185">Reference proteome</keyword>
<dbReference type="PROSITE" id="PS00109">
    <property type="entry name" value="PROTEIN_KINASE_TYR"/>
    <property type="match status" value="1"/>
</dbReference>
<evidence type="ECO:0000256" key="6">
    <source>
        <dbReference type="SAM" id="Phobius"/>
    </source>
</evidence>
<keyword evidence="5" id="KW-0067">ATP-binding</keyword>
<dbReference type="SMART" id="SM00220">
    <property type="entry name" value="S_TKc"/>
    <property type="match status" value="1"/>
</dbReference>
<dbReference type="PROSITE" id="PS51746">
    <property type="entry name" value="PPM_2"/>
    <property type="match status" value="1"/>
</dbReference>
<evidence type="ECO:0000256" key="5">
    <source>
        <dbReference type="ARBA" id="ARBA00022840"/>
    </source>
</evidence>
<dbReference type="Gene3D" id="3.60.40.10">
    <property type="entry name" value="PPM-type phosphatase domain"/>
    <property type="match status" value="1"/>
</dbReference>
<evidence type="ECO:0000259" key="8">
    <source>
        <dbReference type="PROSITE" id="PS51746"/>
    </source>
</evidence>
<dbReference type="InterPro" id="IPR001932">
    <property type="entry name" value="PPM-type_phosphatase-like_dom"/>
</dbReference>
<dbReference type="Pfam" id="PF13672">
    <property type="entry name" value="PP2C_2"/>
    <property type="match status" value="1"/>
</dbReference>